<dbReference type="AlphaFoldDB" id="A0A6A6BM72"/>
<dbReference type="Proteomes" id="UP000799438">
    <property type="component" value="Unassembled WGS sequence"/>
</dbReference>
<evidence type="ECO:0000256" key="1">
    <source>
        <dbReference type="SAM" id="MobiDB-lite"/>
    </source>
</evidence>
<dbReference type="PANTHER" id="PTHR40788:SF2">
    <property type="entry name" value="CLR5 DOMAIN-CONTAINING PROTEIN"/>
    <property type="match status" value="1"/>
</dbReference>
<dbReference type="EMBL" id="ML995481">
    <property type="protein sequence ID" value="KAF2143937.1"/>
    <property type="molecule type" value="Genomic_DNA"/>
</dbReference>
<feature type="compositionally biased region" description="Acidic residues" evidence="1">
    <location>
        <begin position="16"/>
        <end position="26"/>
    </location>
</feature>
<feature type="compositionally biased region" description="Low complexity" evidence="1">
    <location>
        <begin position="719"/>
        <end position="744"/>
    </location>
</feature>
<keyword evidence="3" id="KW-1185">Reference proteome</keyword>
<proteinExistence type="predicted"/>
<protein>
    <submittedName>
        <fullName evidence="2">Uncharacterized protein</fullName>
    </submittedName>
</protein>
<feature type="region of interest" description="Disordered" evidence="1">
    <location>
        <begin position="1"/>
        <end position="29"/>
    </location>
</feature>
<accession>A0A6A6BM72</accession>
<dbReference type="OrthoDB" id="2922289at2759"/>
<name>A0A6A6BM72_9PEZI</name>
<feature type="region of interest" description="Disordered" evidence="1">
    <location>
        <begin position="702"/>
        <end position="744"/>
    </location>
</feature>
<dbReference type="GeneID" id="54297704"/>
<dbReference type="RefSeq" id="XP_033399649.1">
    <property type="nucleotide sequence ID" value="XM_033540208.1"/>
</dbReference>
<sequence length="846" mass="96633">MAPGRIDPHFDPSVPEVEDWDEEEEPQTQSMWDLLRTDPQSAFEALGMGEMGGLPLPSSFPSPDEMREEARERAANIYEHWSPLNQILQRHEATIRKRWLKKTREQRRKILLTAWPSMPPMHRPDFDAFIRESEQQRAAGTSFKDAFTWPYINQEDLLKPRILLLFLNARGRNTPDAFAMADHDAAHFGFVTKALNPAFLNEHTMIFTGRKDPETYGELVSWEEDEEAFDKMLSGVGAHPGHGLIILEMQERIYSFLINCCQQILHEIPPESMTKPEYPIQPEPPSVSENETGYPSLAVIANEAPYRLPADLDLVALEGLLSAKISATEDHIWALREDPGYFADIILEWKEHRQEMLPDWNGEAHPVLKPGADKIFWHRVIGNALTEAYLKLETWNAMREEIRDLERLQRKYATMISPEKELPAEYLNALLRTLHFLDQASKGPIGVLRTGVVASPPIRGNFVREPQEPNSTIIRVQQRPGLEQDKARDRLLWLFNTLWTPEQLFLAGLYTVVDELERLTINEPKAKELVSPLIAGQLSDLAVIAECIRQIKSYHPWAAGFEMKKSERDAQNQVDYAKTTRGWVHFLGVGEGATTAILGNPSDKKFHYPVDKRRTRENVEAMRQAEENLDNFWTTVDRQMKIKTREIEHTAVFRLLSQERMLRRTPEWVEPAKTQKEQLPPDMVKPLSEIYFELERLTERTVDRTNALPAPKQKPKTRGTPGPASPAYASTPASEQAPASTAPPTVAVDKRALKVFSTLFYTPSQHTQPGEVPWPDFLHAMASAGFAPTKLYGSVWQFAPQDCDVQRSIQFHEPHPAGKIPYRMARRHGRRLERAFGWNGGMFALA</sequence>
<evidence type="ECO:0000313" key="3">
    <source>
        <dbReference type="Proteomes" id="UP000799438"/>
    </source>
</evidence>
<reference evidence="2" key="1">
    <citation type="journal article" date="2020" name="Stud. Mycol.">
        <title>101 Dothideomycetes genomes: a test case for predicting lifestyles and emergence of pathogens.</title>
        <authorList>
            <person name="Haridas S."/>
            <person name="Albert R."/>
            <person name="Binder M."/>
            <person name="Bloem J."/>
            <person name="Labutti K."/>
            <person name="Salamov A."/>
            <person name="Andreopoulos B."/>
            <person name="Baker S."/>
            <person name="Barry K."/>
            <person name="Bills G."/>
            <person name="Bluhm B."/>
            <person name="Cannon C."/>
            <person name="Castanera R."/>
            <person name="Culley D."/>
            <person name="Daum C."/>
            <person name="Ezra D."/>
            <person name="Gonzalez J."/>
            <person name="Henrissat B."/>
            <person name="Kuo A."/>
            <person name="Liang C."/>
            <person name="Lipzen A."/>
            <person name="Lutzoni F."/>
            <person name="Magnuson J."/>
            <person name="Mondo S."/>
            <person name="Nolan M."/>
            <person name="Ohm R."/>
            <person name="Pangilinan J."/>
            <person name="Park H.-J."/>
            <person name="Ramirez L."/>
            <person name="Alfaro M."/>
            <person name="Sun H."/>
            <person name="Tritt A."/>
            <person name="Yoshinaga Y."/>
            <person name="Zwiers L.-H."/>
            <person name="Turgeon B."/>
            <person name="Goodwin S."/>
            <person name="Spatafora J."/>
            <person name="Crous P."/>
            <person name="Grigoriev I."/>
        </authorList>
    </citation>
    <scope>NUCLEOTIDE SEQUENCE</scope>
    <source>
        <strain evidence="2">CBS 121167</strain>
    </source>
</reference>
<gene>
    <name evidence="2" type="ORF">K452DRAFT_285979</name>
</gene>
<dbReference type="PANTHER" id="PTHR40788">
    <property type="entry name" value="CLR5 DOMAIN-CONTAINING PROTEIN-RELATED"/>
    <property type="match status" value="1"/>
</dbReference>
<organism evidence="2 3">
    <name type="scientific">Aplosporella prunicola CBS 121167</name>
    <dbReference type="NCBI Taxonomy" id="1176127"/>
    <lineage>
        <taxon>Eukaryota</taxon>
        <taxon>Fungi</taxon>
        <taxon>Dikarya</taxon>
        <taxon>Ascomycota</taxon>
        <taxon>Pezizomycotina</taxon>
        <taxon>Dothideomycetes</taxon>
        <taxon>Dothideomycetes incertae sedis</taxon>
        <taxon>Botryosphaeriales</taxon>
        <taxon>Aplosporellaceae</taxon>
        <taxon>Aplosporella</taxon>
    </lineage>
</organism>
<evidence type="ECO:0000313" key="2">
    <source>
        <dbReference type="EMBL" id="KAF2143937.1"/>
    </source>
</evidence>
<feature type="compositionally biased region" description="Basic and acidic residues" evidence="1">
    <location>
        <begin position="1"/>
        <end position="10"/>
    </location>
</feature>